<feature type="domain" description="NAD-dependent epimerase/dehydratase" evidence="2">
    <location>
        <begin position="10"/>
        <end position="233"/>
    </location>
</feature>
<keyword evidence="4" id="KW-1185">Reference proteome</keyword>
<gene>
    <name evidence="3" type="ORF">FIV42_03725</name>
</gene>
<evidence type="ECO:0000313" key="4">
    <source>
        <dbReference type="Proteomes" id="UP000315995"/>
    </source>
</evidence>
<dbReference type="Pfam" id="PF01370">
    <property type="entry name" value="Epimerase"/>
    <property type="match status" value="1"/>
</dbReference>
<dbReference type="OrthoDB" id="9804595at2"/>
<dbReference type="SUPFAM" id="SSF51735">
    <property type="entry name" value="NAD(P)-binding Rossmann-fold domains"/>
    <property type="match status" value="1"/>
</dbReference>
<feature type="compositionally biased region" description="Basic and acidic residues" evidence="1">
    <location>
        <begin position="372"/>
        <end position="382"/>
    </location>
</feature>
<reference evidence="3 4" key="1">
    <citation type="submission" date="2019-06" db="EMBL/GenBank/DDBJ databases">
        <title>Persicimonas caeni gen. nov., sp. nov., a predatory bacterium isolated from solar saltern.</title>
        <authorList>
            <person name="Wang S."/>
        </authorList>
    </citation>
    <scope>NUCLEOTIDE SEQUENCE [LARGE SCALE GENOMIC DNA]</scope>
    <source>
        <strain evidence="3 4">YN101</strain>
    </source>
</reference>
<feature type="region of interest" description="Disordered" evidence="1">
    <location>
        <begin position="352"/>
        <end position="382"/>
    </location>
</feature>
<dbReference type="Gene3D" id="3.40.50.720">
    <property type="entry name" value="NAD(P)-binding Rossmann-like Domain"/>
    <property type="match status" value="1"/>
</dbReference>
<accession>A0A4Y6PNP9</accession>
<dbReference type="InterPro" id="IPR036291">
    <property type="entry name" value="NAD(P)-bd_dom_sf"/>
</dbReference>
<evidence type="ECO:0000313" key="3">
    <source>
        <dbReference type="EMBL" id="QDG49880.1"/>
    </source>
</evidence>
<dbReference type="RefSeq" id="WP_141196377.1">
    <property type="nucleotide sequence ID" value="NZ_CP041186.1"/>
</dbReference>
<organism evidence="3 4">
    <name type="scientific">Persicimonas caeni</name>
    <dbReference type="NCBI Taxonomy" id="2292766"/>
    <lineage>
        <taxon>Bacteria</taxon>
        <taxon>Deltaproteobacteria</taxon>
        <taxon>Bradymonadales</taxon>
        <taxon>Bradymonadaceae</taxon>
        <taxon>Persicimonas</taxon>
    </lineage>
</organism>
<proteinExistence type="predicted"/>
<evidence type="ECO:0000256" key="1">
    <source>
        <dbReference type="SAM" id="MobiDB-lite"/>
    </source>
</evidence>
<dbReference type="EMBL" id="CP041186">
    <property type="protein sequence ID" value="QDG49880.1"/>
    <property type="molecule type" value="Genomic_DNA"/>
</dbReference>
<name>A0A4Y6PNP9_PERCE</name>
<dbReference type="InterPro" id="IPR050177">
    <property type="entry name" value="Lipid_A_modif_metabolic_enz"/>
</dbReference>
<dbReference type="AlphaFoldDB" id="A0A4Y6PNP9"/>
<protein>
    <submittedName>
        <fullName evidence="3">NAD(P)-dependent oxidoreductase</fullName>
    </submittedName>
</protein>
<sequence length="382" mass="43088">MTTEQQKPTIVMTGCSGFIGEALIERLSDDYNIVGLDVVGPPEGDVDFVEFDITSDDSVREGLGHVRDEYGDTIASVIHLAAFYDFSGAPSPKYQEITIEGTERLLDTLQDFDVEQFIFTSTMLVHEACEPGQRIDEDSPLEANWPYPESKIEAEQVIEEHRGDIPALILRIAGVYNDEGNSPPIASQIRRIFERRVTANVYPGDLNRGQSFLHLDDLVDAVDAAVERRETLPEHLPILLGEPVVIGYGELQQLIGQELRDGGWNTLRVPKPLAKVGAWIQDRTPIAGDPFIKPWMVDLADDHYALNIDRARKYLGWEPKRSLRDTIPKIIDSLRSDPLAWYERHDFEPPKFLEEKEKERREHAGVPSGPKSEPEGQERPRA</sequence>
<evidence type="ECO:0000259" key="2">
    <source>
        <dbReference type="Pfam" id="PF01370"/>
    </source>
</evidence>
<dbReference type="PANTHER" id="PTHR43245">
    <property type="entry name" value="BIFUNCTIONAL POLYMYXIN RESISTANCE PROTEIN ARNA"/>
    <property type="match status" value="1"/>
</dbReference>
<accession>A0A5B8Y0K3</accession>
<feature type="compositionally biased region" description="Basic and acidic residues" evidence="1">
    <location>
        <begin position="352"/>
        <end position="364"/>
    </location>
</feature>
<dbReference type="Proteomes" id="UP000315995">
    <property type="component" value="Chromosome"/>
</dbReference>
<dbReference type="InterPro" id="IPR001509">
    <property type="entry name" value="Epimerase_deHydtase"/>
</dbReference>